<sequence>MTTTANQPSVHSRRALLLGGAATVAGAAAGFAAGSGGGTARAAATQPGDPMHGRETIAFHGDRQPGIQTPAPAFVSFLALDLILPDASNEIEQREILRRVFRLISDDAARLMDGRGILADTEPELAANPARLTVTVGLGPLALKTMNPGLLPSWLRELETFPGDTLDPAWGQSDLVLQICGDDRMSLAHASRAMLKDLRPLARLHWVQDGFRHSRGSQDEAATMRNLFGQLDGTGNPSGERLERALWGGENLEPWVPGGTSLVLRRIEMDLDAWDRVDRPGRDFSLGRRQDTGAPLTGSHEFDSPDLRATDELGLPVISPDSHVARSQPREADEIILRRGYNYLEPGSAGLLFASYQCDPGRQFLPIQRRLATADMLNEWTTAIGSAVYAVLPGCAEGSYLGKELFAG</sequence>
<organism evidence="13 14">
    <name type="scientific">Paeniglutamicibacter kerguelensis</name>
    <dbReference type="NCBI Taxonomy" id="254788"/>
    <lineage>
        <taxon>Bacteria</taxon>
        <taxon>Bacillati</taxon>
        <taxon>Actinomycetota</taxon>
        <taxon>Actinomycetes</taxon>
        <taxon>Micrococcales</taxon>
        <taxon>Micrococcaceae</taxon>
        <taxon>Paeniglutamicibacter</taxon>
    </lineage>
</organism>
<evidence type="ECO:0000313" key="13">
    <source>
        <dbReference type="EMBL" id="MBP2387227.1"/>
    </source>
</evidence>
<gene>
    <name evidence="13" type="ORF">JOF47_002738</name>
</gene>
<dbReference type="RefSeq" id="WP_342592778.1">
    <property type="nucleotide sequence ID" value="NZ_BAAAJY010000005.1"/>
</dbReference>
<evidence type="ECO:0000256" key="1">
    <source>
        <dbReference type="ARBA" id="ARBA00001970"/>
    </source>
</evidence>
<name>A0ABS4XFI9_9MICC</name>
<evidence type="ECO:0000256" key="9">
    <source>
        <dbReference type="SAM" id="MobiDB-lite"/>
    </source>
</evidence>
<accession>A0ABS4XFI9</accession>
<dbReference type="PROSITE" id="PS51404">
    <property type="entry name" value="DYP_PEROXIDASE"/>
    <property type="match status" value="1"/>
</dbReference>
<feature type="domain" description="Dyp-type peroxidase C-terminal" evidence="12">
    <location>
        <begin position="224"/>
        <end position="395"/>
    </location>
</feature>
<keyword evidence="5 10" id="KW-0732">Signal</keyword>
<reference evidence="13 14" key="1">
    <citation type="submission" date="2021-03" db="EMBL/GenBank/DDBJ databases">
        <title>Sequencing the genomes of 1000 actinobacteria strains.</title>
        <authorList>
            <person name="Klenk H.-P."/>
        </authorList>
    </citation>
    <scope>NUCLEOTIDE SEQUENCE [LARGE SCALE GENOMIC DNA]</scope>
    <source>
        <strain evidence="13 14">DSM 15797</strain>
    </source>
</reference>
<dbReference type="EC" id="1.11.1.19" evidence="13"/>
<dbReference type="InterPro" id="IPR048327">
    <property type="entry name" value="Dyp_perox_N"/>
</dbReference>
<evidence type="ECO:0000256" key="10">
    <source>
        <dbReference type="SAM" id="SignalP"/>
    </source>
</evidence>
<evidence type="ECO:0000259" key="11">
    <source>
        <dbReference type="Pfam" id="PF04261"/>
    </source>
</evidence>
<dbReference type="PANTHER" id="PTHR30521:SF4">
    <property type="entry name" value="DEFERROCHELATASE"/>
    <property type="match status" value="1"/>
</dbReference>
<feature type="region of interest" description="Disordered" evidence="9">
    <location>
        <begin position="282"/>
        <end position="305"/>
    </location>
</feature>
<feature type="signal peptide" evidence="10">
    <location>
        <begin position="1"/>
        <end position="27"/>
    </location>
</feature>
<evidence type="ECO:0000256" key="8">
    <source>
        <dbReference type="ARBA" id="ARBA00025737"/>
    </source>
</evidence>
<evidence type="ECO:0000256" key="6">
    <source>
        <dbReference type="ARBA" id="ARBA00023002"/>
    </source>
</evidence>
<dbReference type="NCBIfam" id="TIGR01413">
    <property type="entry name" value="Dyp_perox_fam"/>
    <property type="match status" value="1"/>
</dbReference>
<dbReference type="GO" id="GO:0004601">
    <property type="term" value="F:peroxidase activity"/>
    <property type="evidence" value="ECO:0007669"/>
    <property type="project" value="UniProtKB-KW"/>
</dbReference>
<keyword evidence="4" id="KW-0479">Metal-binding</keyword>
<evidence type="ECO:0000313" key="14">
    <source>
        <dbReference type="Proteomes" id="UP001296993"/>
    </source>
</evidence>
<keyword evidence="6 13" id="KW-0560">Oxidoreductase</keyword>
<comment type="cofactor">
    <cofactor evidence="1">
        <name>heme b</name>
        <dbReference type="ChEBI" id="CHEBI:60344"/>
    </cofactor>
</comment>
<evidence type="ECO:0000259" key="12">
    <source>
        <dbReference type="Pfam" id="PF20628"/>
    </source>
</evidence>
<dbReference type="PANTHER" id="PTHR30521">
    <property type="entry name" value="DEFERROCHELATASE/PEROXIDASE"/>
    <property type="match status" value="1"/>
</dbReference>
<evidence type="ECO:0000256" key="2">
    <source>
        <dbReference type="ARBA" id="ARBA00022559"/>
    </source>
</evidence>
<feature type="compositionally biased region" description="Basic and acidic residues" evidence="9">
    <location>
        <begin position="282"/>
        <end position="291"/>
    </location>
</feature>
<evidence type="ECO:0000256" key="4">
    <source>
        <dbReference type="ARBA" id="ARBA00022723"/>
    </source>
</evidence>
<keyword evidence="7" id="KW-0408">Iron</keyword>
<dbReference type="Pfam" id="PF04261">
    <property type="entry name" value="Dyp_perox_N"/>
    <property type="match status" value="1"/>
</dbReference>
<dbReference type="InterPro" id="IPR011008">
    <property type="entry name" value="Dimeric_a/b-barrel"/>
</dbReference>
<keyword evidence="14" id="KW-1185">Reference proteome</keyword>
<dbReference type="InterPro" id="IPR048328">
    <property type="entry name" value="Dyp_perox_C"/>
</dbReference>
<evidence type="ECO:0000256" key="7">
    <source>
        <dbReference type="ARBA" id="ARBA00023004"/>
    </source>
</evidence>
<comment type="similarity">
    <text evidence="8">Belongs to the DyP-type peroxidase family.</text>
</comment>
<dbReference type="PROSITE" id="PS51318">
    <property type="entry name" value="TAT"/>
    <property type="match status" value="1"/>
</dbReference>
<comment type="caution">
    <text evidence="13">The sequence shown here is derived from an EMBL/GenBank/DDBJ whole genome shotgun (WGS) entry which is preliminary data.</text>
</comment>
<dbReference type="Proteomes" id="UP001296993">
    <property type="component" value="Unassembled WGS sequence"/>
</dbReference>
<dbReference type="Pfam" id="PF20628">
    <property type="entry name" value="Dyp_perox_C"/>
    <property type="match status" value="1"/>
</dbReference>
<feature type="domain" description="Dyp-type peroxidase N-terminal" evidence="11">
    <location>
        <begin position="64"/>
        <end position="212"/>
    </location>
</feature>
<dbReference type="SUPFAM" id="SSF54909">
    <property type="entry name" value="Dimeric alpha+beta barrel"/>
    <property type="match status" value="1"/>
</dbReference>
<evidence type="ECO:0000256" key="3">
    <source>
        <dbReference type="ARBA" id="ARBA00022617"/>
    </source>
</evidence>
<keyword evidence="3" id="KW-0349">Heme</keyword>
<protein>
    <submittedName>
        <fullName evidence="13">Dye decolorizing peroxidase</fullName>
        <ecNumber evidence="13">1.11.1.19</ecNumber>
    </submittedName>
</protein>
<keyword evidence="2 13" id="KW-0575">Peroxidase</keyword>
<dbReference type="InterPro" id="IPR006314">
    <property type="entry name" value="Dyp_peroxidase"/>
</dbReference>
<feature type="chain" id="PRO_5046110872" evidence="10">
    <location>
        <begin position="28"/>
        <end position="408"/>
    </location>
</feature>
<dbReference type="InterPro" id="IPR006311">
    <property type="entry name" value="TAT_signal"/>
</dbReference>
<dbReference type="EMBL" id="JAGIOF010000001">
    <property type="protein sequence ID" value="MBP2387227.1"/>
    <property type="molecule type" value="Genomic_DNA"/>
</dbReference>
<evidence type="ECO:0000256" key="5">
    <source>
        <dbReference type="ARBA" id="ARBA00022729"/>
    </source>
</evidence>
<proteinExistence type="inferred from homology"/>